<feature type="domain" description="Co-chaperone DjlA N-terminal" evidence="1">
    <location>
        <begin position="30"/>
        <end position="144"/>
    </location>
</feature>
<dbReference type="STRING" id="1827387.A4S15_08230"/>
<gene>
    <name evidence="2" type="ORF">A4S15_08230</name>
</gene>
<comment type="caution">
    <text evidence="2">The sequence shown here is derived from an EMBL/GenBank/DDBJ whole genome shotgun (WGS) entry which is preliminary data.</text>
</comment>
<dbReference type="Gene3D" id="1.10.3680.10">
    <property type="entry name" value="TerB-like"/>
    <property type="match status" value="1"/>
</dbReference>
<dbReference type="RefSeq" id="WP_376802276.1">
    <property type="nucleotide sequence ID" value="NZ_DBNB01000034.1"/>
</dbReference>
<organism evidence="2 3">
    <name type="scientific">Candidatus Raskinella chloraquaticus</name>
    <dbReference type="NCBI Taxonomy" id="1951219"/>
    <lineage>
        <taxon>Bacteria</taxon>
        <taxon>Pseudomonadati</taxon>
        <taxon>Pseudomonadota</taxon>
        <taxon>Alphaproteobacteria</taxon>
        <taxon>Hyphomicrobiales</taxon>
        <taxon>Phreatobacteraceae</taxon>
        <taxon>Candidatus Raskinella</taxon>
    </lineage>
</organism>
<dbReference type="CDD" id="cd07313">
    <property type="entry name" value="terB_like_2"/>
    <property type="match status" value="1"/>
</dbReference>
<dbReference type="InterPro" id="IPR029024">
    <property type="entry name" value="TerB-like"/>
</dbReference>
<proteinExistence type="predicted"/>
<protein>
    <recommendedName>
        <fullName evidence="1">Co-chaperone DjlA N-terminal domain-containing protein</fullName>
    </recommendedName>
</protein>
<dbReference type="Pfam" id="PF05099">
    <property type="entry name" value="TerB"/>
    <property type="match status" value="1"/>
</dbReference>
<evidence type="ECO:0000259" key="1">
    <source>
        <dbReference type="Pfam" id="PF05099"/>
    </source>
</evidence>
<sequence length="153" mass="16620">MGFDKTFSLLSRLIGGSSATFADDDPRTISTALLLRVAEADGVVAASENAVILNVIRRDFGLSARAANALALAGDKLAAETDDIALLVEQANRGLDAPGRLHLLDRLWQVTVVDDRVHEFEDNLVWRISDLLGVPVHERLAARQRAGKARQPR</sequence>
<dbReference type="Proteomes" id="UP000192872">
    <property type="component" value="Unassembled WGS sequence"/>
</dbReference>
<name>A0A1W9HYA7_9HYPH</name>
<dbReference type="InterPro" id="IPR007791">
    <property type="entry name" value="DjlA_N"/>
</dbReference>
<reference evidence="2 3" key="1">
    <citation type="journal article" date="2017" name="Water Res.">
        <title>Comammox in drinking water systems.</title>
        <authorList>
            <person name="Wang Y."/>
            <person name="Ma L."/>
            <person name="Mao Y."/>
            <person name="Jiang X."/>
            <person name="Xia Y."/>
            <person name="Yu K."/>
            <person name="Li B."/>
            <person name="Zhang T."/>
        </authorList>
    </citation>
    <scope>NUCLEOTIDE SEQUENCE [LARGE SCALE GENOMIC DNA]</scope>
    <source>
        <strain evidence="2">SG_bin8</strain>
    </source>
</reference>
<dbReference type="SUPFAM" id="SSF158682">
    <property type="entry name" value="TerB-like"/>
    <property type="match status" value="1"/>
</dbReference>
<evidence type="ECO:0000313" key="2">
    <source>
        <dbReference type="EMBL" id="OQW52350.1"/>
    </source>
</evidence>
<accession>A0A1W9HYA7</accession>
<dbReference type="EMBL" id="LWDL01000013">
    <property type="protein sequence ID" value="OQW52350.1"/>
    <property type="molecule type" value="Genomic_DNA"/>
</dbReference>
<dbReference type="AlphaFoldDB" id="A0A1W9HYA7"/>
<evidence type="ECO:0000313" key="3">
    <source>
        <dbReference type="Proteomes" id="UP000192872"/>
    </source>
</evidence>